<evidence type="ECO:0000256" key="1">
    <source>
        <dbReference type="SAM" id="Phobius"/>
    </source>
</evidence>
<dbReference type="Proteomes" id="UP000245430">
    <property type="component" value="Unassembled WGS sequence"/>
</dbReference>
<keyword evidence="1" id="KW-1133">Transmembrane helix</keyword>
<sequence>MIKFFRKIRQNMIKENKVSKYMLYAIGEIILVVIGILIALQINNWNDTRKNQKYEQEILLLINQNLKNDSLALSLELIKAKKATLLTNRLIEQVASGNYGDSLNYWMGNIISFERFKSQSSAFEVLKSKGIETISDNELQLALISYYDETLYNIHQSLNDVSDSFKTDWIPIIKQDFSDFKWREYCIPIDSKVFFENPSTITFFKIYKDNRSGSVQNIELALDKISEIRILINKGLK</sequence>
<keyword evidence="1" id="KW-0472">Membrane</keyword>
<dbReference type="EMBL" id="QGGP01000007">
    <property type="protein sequence ID" value="PWK17764.1"/>
    <property type="molecule type" value="Genomic_DNA"/>
</dbReference>
<evidence type="ECO:0000313" key="2">
    <source>
        <dbReference type="EMBL" id="PWK17764.1"/>
    </source>
</evidence>
<reference evidence="2 3" key="1">
    <citation type="submission" date="2018-05" db="EMBL/GenBank/DDBJ databases">
        <title>Genomic Encyclopedia of Archaeal and Bacterial Type Strains, Phase II (KMG-II): from individual species to whole genera.</title>
        <authorList>
            <person name="Goeker M."/>
        </authorList>
    </citation>
    <scope>NUCLEOTIDE SEQUENCE [LARGE SCALE GENOMIC DNA]</scope>
    <source>
        <strain evidence="2 3">DSM 22637</strain>
    </source>
</reference>
<protein>
    <submittedName>
        <fullName evidence="2">Uncharacterized protein</fullName>
    </submittedName>
</protein>
<dbReference type="InterPro" id="IPR045749">
    <property type="entry name" value="DUF6090"/>
</dbReference>
<evidence type="ECO:0000313" key="3">
    <source>
        <dbReference type="Proteomes" id="UP000245430"/>
    </source>
</evidence>
<accession>A0A316DHZ3</accession>
<gene>
    <name evidence="2" type="ORF">LX78_02555</name>
</gene>
<organism evidence="2 3">
    <name type="scientific">Xanthomarina spongicola</name>
    <dbReference type="NCBI Taxonomy" id="570520"/>
    <lineage>
        <taxon>Bacteria</taxon>
        <taxon>Pseudomonadati</taxon>
        <taxon>Bacteroidota</taxon>
        <taxon>Flavobacteriia</taxon>
        <taxon>Flavobacteriales</taxon>
        <taxon>Flavobacteriaceae</taxon>
        <taxon>Xanthomarina</taxon>
    </lineage>
</organism>
<keyword evidence="3" id="KW-1185">Reference proteome</keyword>
<dbReference type="OrthoDB" id="821805at2"/>
<comment type="caution">
    <text evidence="2">The sequence shown here is derived from an EMBL/GenBank/DDBJ whole genome shotgun (WGS) entry which is preliminary data.</text>
</comment>
<feature type="transmembrane region" description="Helical" evidence="1">
    <location>
        <begin position="21"/>
        <end position="42"/>
    </location>
</feature>
<name>A0A316DHZ3_9FLAO</name>
<dbReference type="RefSeq" id="WP_109683043.1">
    <property type="nucleotide sequence ID" value="NZ_QGGP01000007.1"/>
</dbReference>
<dbReference type="AlphaFoldDB" id="A0A316DHZ3"/>
<proteinExistence type="predicted"/>
<keyword evidence="1" id="KW-0812">Transmembrane</keyword>
<dbReference type="Pfam" id="PF19578">
    <property type="entry name" value="DUF6090"/>
    <property type="match status" value="1"/>
</dbReference>